<keyword evidence="4" id="KW-1185">Reference proteome</keyword>
<dbReference type="STRING" id="48709.A0A1D2M5U1"/>
<feature type="region of interest" description="Disordered" evidence="1">
    <location>
        <begin position="68"/>
        <end position="87"/>
    </location>
</feature>
<dbReference type="PANTHER" id="PTHR45691">
    <property type="entry name" value="PROTEIN DIAPHANOUS"/>
    <property type="match status" value="1"/>
</dbReference>
<comment type="caution">
    <text evidence="3">The sequence shown here is derived from an EMBL/GenBank/DDBJ whole genome shotgun (WGS) entry which is preliminary data.</text>
</comment>
<reference evidence="3 4" key="1">
    <citation type="journal article" date="2016" name="Genome Biol. Evol.">
        <title>Gene Family Evolution Reflects Adaptation to Soil Environmental Stressors in the Genome of the Collembolan Orchesella cincta.</title>
        <authorList>
            <person name="Faddeeva-Vakhrusheva A."/>
            <person name="Derks M.F."/>
            <person name="Anvar S.Y."/>
            <person name="Agamennone V."/>
            <person name="Suring W."/>
            <person name="Smit S."/>
            <person name="van Straalen N.M."/>
            <person name="Roelofs D."/>
        </authorList>
    </citation>
    <scope>NUCLEOTIDE SEQUENCE [LARGE SCALE GENOMIC DNA]</scope>
    <source>
        <tissue evidence="3">Mixed pool</tissue>
    </source>
</reference>
<dbReference type="GO" id="GO:0030041">
    <property type="term" value="P:actin filament polymerization"/>
    <property type="evidence" value="ECO:0007669"/>
    <property type="project" value="TreeGrafter"/>
</dbReference>
<feature type="compositionally biased region" description="Low complexity" evidence="1">
    <location>
        <begin position="463"/>
        <end position="472"/>
    </location>
</feature>
<evidence type="ECO:0000256" key="1">
    <source>
        <dbReference type="SAM" id="MobiDB-lite"/>
    </source>
</evidence>
<keyword evidence="2" id="KW-0732">Signal</keyword>
<feature type="compositionally biased region" description="Polar residues" evidence="1">
    <location>
        <begin position="388"/>
        <end position="404"/>
    </location>
</feature>
<protein>
    <submittedName>
        <fullName evidence="3">Uncharacterized protein</fullName>
    </submittedName>
</protein>
<dbReference type="GO" id="GO:0005884">
    <property type="term" value="C:actin filament"/>
    <property type="evidence" value="ECO:0007669"/>
    <property type="project" value="TreeGrafter"/>
</dbReference>
<name>A0A1D2M5U1_ORCCI</name>
<feature type="signal peptide" evidence="2">
    <location>
        <begin position="1"/>
        <end position="27"/>
    </location>
</feature>
<feature type="compositionally biased region" description="Pro residues" evidence="1">
    <location>
        <begin position="365"/>
        <end position="384"/>
    </location>
</feature>
<accession>A0A1D2M5U1</accession>
<feature type="compositionally biased region" description="Basic and acidic residues" evidence="1">
    <location>
        <begin position="120"/>
        <end position="130"/>
    </location>
</feature>
<evidence type="ECO:0000256" key="2">
    <source>
        <dbReference type="SAM" id="SignalP"/>
    </source>
</evidence>
<feature type="region of interest" description="Disordered" evidence="1">
    <location>
        <begin position="442"/>
        <end position="475"/>
    </location>
</feature>
<feature type="compositionally biased region" description="Pro residues" evidence="1">
    <location>
        <begin position="449"/>
        <end position="460"/>
    </location>
</feature>
<feature type="region of interest" description="Disordered" evidence="1">
    <location>
        <begin position="106"/>
        <end position="135"/>
    </location>
</feature>
<organism evidence="3 4">
    <name type="scientific">Orchesella cincta</name>
    <name type="common">Springtail</name>
    <name type="synonym">Podura cincta</name>
    <dbReference type="NCBI Taxonomy" id="48709"/>
    <lineage>
        <taxon>Eukaryota</taxon>
        <taxon>Metazoa</taxon>
        <taxon>Ecdysozoa</taxon>
        <taxon>Arthropoda</taxon>
        <taxon>Hexapoda</taxon>
        <taxon>Collembola</taxon>
        <taxon>Entomobryomorpha</taxon>
        <taxon>Entomobryoidea</taxon>
        <taxon>Orchesellidae</taxon>
        <taxon>Orchesellinae</taxon>
        <taxon>Orchesella</taxon>
    </lineage>
</organism>
<evidence type="ECO:0000313" key="3">
    <source>
        <dbReference type="EMBL" id="ODM88345.1"/>
    </source>
</evidence>
<evidence type="ECO:0000313" key="4">
    <source>
        <dbReference type="Proteomes" id="UP000094527"/>
    </source>
</evidence>
<proteinExistence type="predicted"/>
<feature type="chain" id="PRO_5008903503" evidence="2">
    <location>
        <begin position="28"/>
        <end position="504"/>
    </location>
</feature>
<feature type="region of interest" description="Disordered" evidence="1">
    <location>
        <begin position="341"/>
        <end position="406"/>
    </location>
</feature>
<dbReference type="PRINTS" id="PR01217">
    <property type="entry name" value="PRICHEXTENSN"/>
</dbReference>
<dbReference type="InterPro" id="IPR051412">
    <property type="entry name" value="Formin_Homology_Diaphanous_sf"/>
</dbReference>
<dbReference type="EMBL" id="LJIJ01003736">
    <property type="protein sequence ID" value="ODM88345.1"/>
    <property type="molecule type" value="Genomic_DNA"/>
</dbReference>
<sequence length="504" mass="55397">MARSQCWTHVLRLYVLHLLLFVQICHSSKSGGSETDDDKLISLLLKISEKKGNAEGSQASQILKTIEAAENATPTPKSTSPSPGLEEDTEFDEIIGLLKKSVWEAPGKEENGQKKSPAAKRSDSKEELVKTKNSPNLDRKKVVTRSNYHDHDDLYDLDHHLVHDDDHSSWAGVRTRLRIVVIGKLRLRRRLLRARLRALAFLTRKLVKARLRPDILILKDAPKGGFWMEFVAICEDHRSTQRLAFRVGLVPSLLKTTTPAPVKSGWSSSSSSWISDTPPGWKPEPLMKPSYEVSLADWEPATTPNSLYGAPPPKYSDITSYSAPEPPKYSGYTSYSAPPPPKYSGPTGYSAAPPPNYSGPTGYSAPPPPNYSEPSYSAPPPPKYSEPTGYSPSPSKYSAPTSYNAPPPPKYSVPFYYSETPPPSPGYGSNIKYGSTTPGYENFAYQHATPPPSSTAPPPQIAYSSYSGSESSQLLTAPSDQHITAYLRQFGMDHTNLSRNAGFN</sequence>
<gene>
    <name evidence="3" type="ORF">Ocin01_18337</name>
</gene>
<dbReference type="PANTHER" id="PTHR45691:SF6">
    <property type="entry name" value="PROTEIN DIAPHANOUS"/>
    <property type="match status" value="1"/>
</dbReference>
<feature type="compositionally biased region" description="Low complexity" evidence="1">
    <location>
        <begin position="73"/>
        <end position="83"/>
    </location>
</feature>
<dbReference type="Proteomes" id="UP000094527">
    <property type="component" value="Unassembled WGS sequence"/>
</dbReference>
<dbReference type="AlphaFoldDB" id="A0A1D2M5U1"/>